<dbReference type="AlphaFoldDB" id="A0AA91THH3"/>
<dbReference type="EMBL" id="NMPZ01000030">
    <property type="protein sequence ID" value="OXL42849.1"/>
    <property type="molecule type" value="Genomic_DNA"/>
</dbReference>
<protein>
    <submittedName>
        <fullName evidence="1">Uncharacterized protein</fullName>
    </submittedName>
</protein>
<evidence type="ECO:0000313" key="1">
    <source>
        <dbReference type="EMBL" id="OXL42849.1"/>
    </source>
</evidence>
<sequence length="67" mass="7635">MKKKNVMKKEINPRDTSRAAAFELWMSSPMPMVTLTKTHHQVLAITPRLNLNSIGLTPCFRLNAVQK</sequence>
<evidence type="ECO:0000313" key="2">
    <source>
        <dbReference type="Proteomes" id="UP000215155"/>
    </source>
</evidence>
<name>A0AA91THH3_9BACT</name>
<reference evidence="1 2" key="1">
    <citation type="submission" date="2017-07" db="EMBL/GenBank/DDBJ databases">
        <title>Draft genome sequence of Prevotella copri isolated from the gut of healthy adult Indian.</title>
        <authorList>
            <person name="Das B."/>
            <person name="Bag S."/>
            <person name="Ghosh T.S."/>
        </authorList>
    </citation>
    <scope>NUCLEOTIDE SEQUENCE [LARGE SCALE GENOMIC DNA]</scope>
    <source>
        <strain evidence="1 2">Indica</strain>
    </source>
</reference>
<dbReference type="Proteomes" id="UP000215155">
    <property type="component" value="Unassembled WGS sequence"/>
</dbReference>
<organism evidence="1 2">
    <name type="scientific">Segatella copri</name>
    <dbReference type="NCBI Taxonomy" id="165179"/>
    <lineage>
        <taxon>Bacteria</taxon>
        <taxon>Pseudomonadati</taxon>
        <taxon>Bacteroidota</taxon>
        <taxon>Bacteroidia</taxon>
        <taxon>Bacteroidales</taxon>
        <taxon>Prevotellaceae</taxon>
        <taxon>Segatella</taxon>
    </lineage>
</organism>
<accession>A0AA91THH3</accession>
<comment type="caution">
    <text evidence="1">The sequence shown here is derived from an EMBL/GenBank/DDBJ whole genome shotgun (WGS) entry which is preliminary data.</text>
</comment>
<proteinExistence type="predicted"/>
<gene>
    <name evidence="1" type="ORF">CFT61_14235</name>
</gene>